<organism evidence="9 10">
    <name type="scientific">Neorhizobium alkalisoli</name>
    <dbReference type="NCBI Taxonomy" id="528178"/>
    <lineage>
        <taxon>Bacteria</taxon>
        <taxon>Pseudomonadati</taxon>
        <taxon>Pseudomonadota</taxon>
        <taxon>Alphaproteobacteria</taxon>
        <taxon>Hyphomicrobiales</taxon>
        <taxon>Rhizobiaceae</taxon>
        <taxon>Rhizobium/Agrobacterium group</taxon>
        <taxon>Neorhizobium</taxon>
    </lineage>
</organism>
<dbReference type="InterPro" id="IPR052162">
    <property type="entry name" value="Sensor_kinase/Photoreceptor"/>
</dbReference>
<dbReference type="PRINTS" id="PR00344">
    <property type="entry name" value="BCTRLSENSOR"/>
</dbReference>
<dbReference type="EC" id="2.7.13.3" evidence="2"/>
<evidence type="ECO:0000313" key="10">
    <source>
        <dbReference type="Proteomes" id="UP000320653"/>
    </source>
</evidence>
<dbReference type="Pfam" id="PF08447">
    <property type="entry name" value="PAS_3"/>
    <property type="match status" value="1"/>
</dbReference>
<dbReference type="InterPro" id="IPR035965">
    <property type="entry name" value="PAS-like_dom_sf"/>
</dbReference>
<reference evidence="9 10" key="1">
    <citation type="submission" date="2019-06" db="EMBL/GenBank/DDBJ databases">
        <title>Sorghum-associated microbial communities from plants grown in Nebraska, USA.</title>
        <authorList>
            <person name="Schachtman D."/>
        </authorList>
    </citation>
    <scope>NUCLEOTIDE SEQUENCE [LARGE SCALE GENOMIC DNA]</scope>
    <source>
        <strain evidence="9 10">1225</strain>
    </source>
</reference>
<evidence type="ECO:0000256" key="2">
    <source>
        <dbReference type="ARBA" id="ARBA00012438"/>
    </source>
</evidence>
<evidence type="ECO:0000256" key="6">
    <source>
        <dbReference type="SAM" id="Phobius"/>
    </source>
</evidence>
<feature type="transmembrane region" description="Helical" evidence="6">
    <location>
        <begin position="40"/>
        <end position="65"/>
    </location>
</feature>
<evidence type="ECO:0000256" key="1">
    <source>
        <dbReference type="ARBA" id="ARBA00000085"/>
    </source>
</evidence>
<dbReference type="EMBL" id="VIWP01000009">
    <property type="protein sequence ID" value="TWF47982.1"/>
    <property type="molecule type" value="Genomic_DNA"/>
</dbReference>
<name>A0A561QCC1_9HYPH</name>
<evidence type="ECO:0000256" key="3">
    <source>
        <dbReference type="ARBA" id="ARBA00022553"/>
    </source>
</evidence>
<dbReference type="InterPro" id="IPR013655">
    <property type="entry name" value="PAS_fold_3"/>
</dbReference>
<feature type="domain" description="Histidine kinase" evidence="7">
    <location>
        <begin position="424"/>
        <end position="640"/>
    </location>
</feature>
<dbReference type="SUPFAM" id="SSF55874">
    <property type="entry name" value="ATPase domain of HSP90 chaperone/DNA topoisomerase II/histidine kinase"/>
    <property type="match status" value="1"/>
</dbReference>
<dbReference type="SMART" id="SM00387">
    <property type="entry name" value="HATPase_c"/>
    <property type="match status" value="1"/>
</dbReference>
<dbReference type="FunFam" id="3.30.450.20:FF:000099">
    <property type="entry name" value="Sensory box sensor histidine kinase"/>
    <property type="match status" value="1"/>
</dbReference>
<comment type="catalytic activity">
    <reaction evidence="1">
        <text>ATP + protein L-histidine = ADP + protein N-phospho-L-histidine.</text>
        <dbReference type="EC" id="2.7.13.3"/>
    </reaction>
</comment>
<proteinExistence type="predicted"/>
<dbReference type="InterPro" id="IPR000014">
    <property type="entry name" value="PAS"/>
</dbReference>
<keyword evidence="10" id="KW-1185">Reference proteome</keyword>
<feature type="transmembrane region" description="Helical" evidence="6">
    <location>
        <begin position="71"/>
        <end position="89"/>
    </location>
</feature>
<dbReference type="PROSITE" id="PS50109">
    <property type="entry name" value="HIS_KIN"/>
    <property type="match status" value="1"/>
</dbReference>
<evidence type="ECO:0000256" key="5">
    <source>
        <dbReference type="ARBA" id="ARBA00022777"/>
    </source>
</evidence>
<dbReference type="InterPro" id="IPR004358">
    <property type="entry name" value="Sig_transdc_His_kin-like_C"/>
</dbReference>
<keyword evidence="6" id="KW-0472">Membrane</keyword>
<comment type="caution">
    <text evidence="9">The sequence shown here is derived from an EMBL/GenBank/DDBJ whole genome shotgun (WGS) entry which is preliminary data.</text>
</comment>
<protein>
    <recommendedName>
        <fullName evidence="2">histidine kinase</fullName>
        <ecNumber evidence="2">2.7.13.3</ecNumber>
    </recommendedName>
</protein>
<gene>
    <name evidence="9" type="ORF">FHW37_10945</name>
</gene>
<evidence type="ECO:0000256" key="4">
    <source>
        <dbReference type="ARBA" id="ARBA00022679"/>
    </source>
</evidence>
<dbReference type="InterPro" id="IPR036890">
    <property type="entry name" value="HATPase_C_sf"/>
</dbReference>
<keyword evidence="6" id="KW-0812">Transmembrane</keyword>
<dbReference type="AlphaFoldDB" id="A0A561QCC1"/>
<dbReference type="NCBIfam" id="TIGR00229">
    <property type="entry name" value="sensory_box"/>
    <property type="match status" value="1"/>
</dbReference>
<keyword evidence="4" id="KW-0808">Transferase</keyword>
<dbReference type="PANTHER" id="PTHR43304">
    <property type="entry name" value="PHYTOCHROME-LIKE PROTEIN CPH1"/>
    <property type="match status" value="1"/>
</dbReference>
<evidence type="ECO:0000313" key="9">
    <source>
        <dbReference type="EMBL" id="TWF47982.1"/>
    </source>
</evidence>
<evidence type="ECO:0000259" key="7">
    <source>
        <dbReference type="PROSITE" id="PS50109"/>
    </source>
</evidence>
<dbReference type="PANTHER" id="PTHR43304:SF1">
    <property type="entry name" value="PAC DOMAIN-CONTAINING PROTEIN"/>
    <property type="match status" value="1"/>
</dbReference>
<dbReference type="Gene3D" id="3.30.450.20">
    <property type="entry name" value="PAS domain"/>
    <property type="match status" value="1"/>
</dbReference>
<keyword evidence="3" id="KW-0597">Phosphoprotein</keyword>
<accession>A0A561QCC1</accession>
<dbReference type="SMART" id="SM00091">
    <property type="entry name" value="PAS"/>
    <property type="match status" value="1"/>
</dbReference>
<dbReference type="OrthoDB" id="226486at2"/>
<dbReference type="PROSITE" id="PS50112">
    <property type="entry name" value="PAS"/>
    <property type="match status" value="1"/>
</dbReference>
<dbReference type="GO" id="GO:0004673">
    <property type="term" value="F:protein histidine kinase activity"/>
    <property type="evidence" value="ECO:0007669"/>
    <property type="project" value="UniProtKB-EC"/>
</dbReference>
<evidence type="ECO:0000259" key="8">
    <source>
        <dbReference type="PROSITE" id="PS50112"/>
    </source>
</evidence>
<dbReference type="InterPro" id="IPR003594">
    <property type="entry name" value="HATPase_dom"/>
</dbReference>
<dbReference type="SUPFAM" id="SSF55785">
    <property type="entry name" value="PYP-like sensor domain (PAS domain)"/>
    <property type="match status" value="1"/>
</dbReference>
<dbReference type="Gene3D" id="1.10.287.130">
    <property type="match status" value="1"/>
</dbReference>
<sequence length="650" mass="71190">MAFTRKILVESRRLREPDGIVSPILRLTALRDPSRVSRSLAITTWILAFLSLMIHGDALTTALTYRWSEPYNLAALAGIAIGLLAIAFLRVRKRVPPVPNHGSADSRQELADALPHVLWGTGADGRCEFLNERYTETFGIPRLTAIGDQSWADPIHPDDRPKMYQAWRAAVDNGSSNYSAHARVRMNDGSYRWMESQGRSVRSAESGEVVRWFGSLIDVQRQVEDRETISRLQFDLQTITDECEKSLSQVDERLNAVFEPREIIWVEYDIKSAQLLSDTLREKGVVDVPAYLATNRSLADETRRAVRAYRASEHASRALGYPNTADMITAGASADGLGNLDVETAVLVALLNRAKATCGIAEFVDTRGERRAVPFSLWITEDGVARASFFDTRDDGQRAERNGAARQQLARANRIACATALSTSLVHEMSQPLTAISLDLATASRLVAMGPGGAEAVGKLMDRLRWNTQRLTEIGTKTRESLRPNRHSQQAVDILALTRRSLDLVLDPLGLKHTAVEISADSDLPLIEADPVALQQVICALLLNAFEAGSSLDRPPVVSIAICRPPFATDLRISISDRGPGISEEHLALVFDPFFSTKPDRLGFGLTVCQSVVESFGGTLSIKNRSSGGAVAEFSIPLIDGAALKASPRS</sequence>
<feature type="domain" description="PAS" evidence="8">
    <location>
        <begin position="103"/>
        <end position="174"/>
    </location>
</feature>
<dbReference type="Pfam" id="PF02518">
    <property type="entry name" value="HATPase_c"/>
    <property type="match status" value="1"/>
</dbReference>
<dbReference type="Gene3D" id="3.30.565.10">
    <property type="entry name" value="Histidine kinase-like ATPase, C-terminal domain"/>
    <property type="match status" value="1"/>
</dbReference>
<keyword evidence="6" id="KW-1133">Transmembrane helix</keyword>
<dbReference type="Proteomes" id="UP000320653">
    <property type="component" value="Unassembled WGS sequence"/>
</dbReference>
<dbReference type="InterPro" id="IPR005467">
    <property type="entry name" value="His_kinase_dom"/>
</dbReference>
<dbReference type="CDD" id="cd00130">
    <property type="entry name" value="PAS"/>
    <property type="match status" value="1"/>
</dbReference>
<dbReference type="RefSeq" id="WP_145641712.1">
    <property type="nucleotide sequence ID" value="NZ_VIWP01000009.1"/>
</dbReference>
<keyword evidence="5" id="KW-0418">Kinase</keyword>